<keyword evidence="9" id="KW-0067">ATP-binding</keyword>
<evidence type="ECO:0000259" key="8">
    <source>
        <dbReference type="PROSITE" id="PS50112"/>
    </source>
</evidence>
<feature type="domain" description="PAS" evidence="8">
    <location>
        <begin position="16"/>
        <end position="51"/>
    </location>
</feature>
<dbReference type="InterPro" id="IPR003661">
    <property type="entry name" value="HisK_dim/P_dom"/>
</dbReference>
<reference evidence="9" key="1">
    <citation type="submission" date="2022-11" db="EMBL/GenBank/DDBJ databases">
        <title>Methylomonas rapida sp. nov., Carotenoid-Producing Obligate Methanotrophs with High Growth Characteristics and Biotechnological Potential.</title>
        <authorList>
            <person name="Tikhonova E.N."/>
            <person name="Suleimanov R.Z."/>
            <person name="Miroshnikov K."/>
            <person name="Oshkin I.Y."/>
            <person name="Belova S.E."/>
            <person name="Danilova O.V."/>
            <person name="Ashikhmin A."/>
            <person name="Konopkin A."/>
            <person name="But S.Y."/>
            <person name="Khmelenina V.N."/>
            <person name="Kuznetsov N."/>
            <person name="Pimenov N.V."/>
            <person name="Dedysh S.N."/>
        </authorList>
    </citation>
    <scope>NUCLEOTIDE SEQUENCE</scope>
    <source>
        <strain evidence="9">MP1</strain>
    </source>
</reference>
<dbReference type="Gene3D" id="1.10.287.130">
    <property type="match status" value="1"/>
</dbReference>
<dbReference type="Proteomes" id="UP001162780">
    <property type="component" value="Chromosome"/>
</dbReference>
<keyword evidence="6" id="KW-0472">Membrane</keyword>
<evidence type="ECO:0000256" key="2">
    <source>
        <dbReference type="ARBA" id="ARBA00012438"/>
    </source>
</evidence>
<keyword evidence="3" id="KW-0597">Phosphoprotein</keyword>
<accession>A0ABY7GN15</accession>
<organism evidence="9 10">
    <name type="scientific">Methylomonas rapida</name>
    <dbReference type="NCBI Taxonomy" id="2963939"/>
    <lineage>
        <taxon>Bacteria</taxon>
        <taxon>Pseudomonadati</taxon>
        <taxon>Pseudomonadota</taxon>
        <taxon>Gammaproteobacteria</taxon>
        <taxon>Methylococcales</taxon>
        <taxon>Methylococcaceae</taxon>
        <taxon>Methylomonas</taxon>
    </lineage>
</organism>
<keyword evidence="5" id="KW-0418">Kinase</keyword>
<dbReference type="InterPro" id="IPR036890">
    <property type="entry name" value="HATPase_C_sf"/>
</dbReference>
<dbReference type="PANTHER" id="PTHR42878:SF15">
    <property type="entry name" value="BACTERIOPHYTOCHROME"/>
    <property type="match status" value="1"/>
</dbReference>
<evidence type="ECO:0000256" key="5">
    <source>
        <dbReference type="ARBA" id="ARBA00022777"/>
    </source>
</evidence>
<dbReference type="SMART" id="SM00388">
    <property type="entry name" value="HisKA"/>
    <property type="match status" value="1"/>
</dbReference>
<gene>
    <name evidence="9" type="ORF">NM686_005115</name>
</gene>
<dbReference type="PANTHER" id="PTHR42878">
    <property type="entry name" value="TWO-COMPONENT HISTIDINE KINASE"/>
    <property type="match status" value="1"/>
</dbReference>
<sequence length="370" mass="41026">MTTIPDILIDHDASWLMDIAADAMLIIGADGHVLRANPAAARLFGYTQDEFARLLIEGLIPRRFRATHGDKRAQYAKQPESRTMGALLDIYALRKDGSEFAADVSISPIEGGRVLATVYDITARKQLEAEQKRMIHELEVVNEELKNFAYVVSHDLKAPLRAIGSLADWIAADQKDRLDADGQEHLRLLIQRVRRLDALIDGVLRYSRIGRIHEAVTEVDLNKLLAEVVDMLAPPAGIAITLAQGLPVILAEKTSIQQVLQNLIANAIRYLDKPQGSIVIDCADQGDNWRLSVSDNGPGIETRHFERIFHLFQTLNPRDRVESTGVGLAIVKKIVEQYGGQVWLESTVGQGSTFYFTVPKGATQHPKSNT</sequence>
<name>A0ABY7GN15_9GAMM</name>
<comment type="catalytic activity">
    <reaction evidence="1">
        <text>ATP + protein L-histidine = ADP + protein N-phospho-L-histidine.</text>
        <dbReference type="EC" id="2.7.13.3"/>
    </reaction>
</comment>
<dbReference type="GO" id="GO:0005524">
    <property type="term" value="F:ATP binding"/>
    <property type="evidence" value="ECO:0007669"/>
    <property type="project" value="UniProtKB-KW"/>
</dbReference>
<dbReference type="CDD" id="cd00082">
    <property type="entry name" value="HisKA"/>
    <property type="match status" value="1"/>
</dbReference>
<dbReference type="SUPFAM" id="SSF55874">
    <property type="entry name" value="ATPase domain of HSP90 chaperone/DNA topoisomerase II/histidine kinase"/>
    <property type="match status" value="1"/>
</dbReference>
<protein>
    <recommendedName>
        <fullName evidence="2">histidine kinase</fullName>
        <ecNumber evidence="2">2.7.13.3</ecNumber>
    </recommendedName>
</protein>
<evidence type="ECO:0000256" key="3">
    <source>
        <dbReference type="ARBA" id="ARBA00022553"/>
    </source>
</evidence>
<dbReference type="Pfam" id="PF02518">
    <property type="entry name" value="HATPase_c"/>
    <property type="match status" value="1"/>
</dbReference>
<dbReference type="InterPro" id="IPR050351">
    <property type="entry name" value="BphY/WalK/GraS-like"/>
</dbReference>
<dbReference type="InterPro" id="IPR035965">
    <property type="entry name" value="PAS-like_dom_sf"/>
</dbReference>
<evidence type="ECO:0000313" key="9">
    <source>
        <dbReference type="EMBL" id="WAR45899.1"/>
    </source>
</evidence>
<dbReference type="RefSeq" id="WP_255186806.1">
    <property type="nucleotide sequence ID" value="NZ_CP113517.1"/>
</dbReference>
<dbReference type="InterPro" id="IPR036097">
    <property type="entry name" value="HisK_dim/P_sf"/>
</dbReference>
<dbReference type="InterPro" id="IPR005467">
    <property type="entry name" value="His_kinase_dom"/>
</dbReference>
<evidence type="ECO:0000256" key="1">
    <source>
        <dbReference type="ARBA" id="ARBA00000085"/>
    </source>
</evidence>
<evidence type="ECO:0000256" key="6">
    <source>
        <dbReference type="ARBA" id="ARBA00023136"/>
    </source>
</evidence>
<dbReference type="NCBIfam" id="TIGR00229">
    <property type="entry name" value="sensory_box"/>
    <property type="match status" value="1"/>
</dbReference>
<dbReference type="Gene3D" id="3.30.565.10">
    <property type="entry name" value="Histidine kinase-like ATPase, C-terminal domain"/>
    <property type="match status" value="1"/>
</dbReference>
<dbReference type="SMART" id="SM00091">
    <property type="entry name" value="PAS"/>
    <property type="match status" value="1"/>
</dbReference>
<dbReference type="PROSITE" id="PS50109">
    <property type="entry name" value="HIS_KIN"/>
    <property type="match status" value="1"/>
</dbReference>
<dbReference type="SUPFAM" id="SSF47384">
    <property type="entry name" value="Homodimeric domain of signal transducing histidine kinase"/>
    <property type="match status" value="1"/>
</dbReference>
<dbReference type="InterPro" id="IPR000014">
    <property type="entry name" value="PAS"/>
</dbReference>
<keyword evidence="9" id="KW-0547">Nucleotide-binding</keyword>
<dbReference type="EMBL" id="CP113517">
    <property type="protein sequence ID" value="WAR45899.1"/>
    <property type="molecule type" value="Genomic_DNA"/>
</dbReference>
<dbReference type="EC" id="2.7.13.3" evidence="2"/>
<evidence type="ECO:0000259" key="7">
    <source>
        <dbReference type="PROSITE" id="PS50109"/>
    </source>
</evidence>
<dbReference type="Pfam" id="PF13426">
    <property type="entry name" value="PAS_9"/>
    <property type="match status" value="1"/>
</dbReference>
<proteinExistence type="predicted"/>
<feature type="domain" description="Histidine kinase" evidence="7">
    <location>
        <begin position="151"/>
        <end position="362"/>
    </location>
</feature>
<evidence type="ECO:0000313" key="10">
    <source>
        <dbReference type="Proteomes" id="UP001162780"/>
    </source>
</evidence>
<dbReference type="SMART" id="SM00387">
    <property type="entry name" value="HATPase_c"/>
    <property type="match status" value="1"/>
</dbReference>
<dbReference type="CDD" id="cd00130">
    <property type="entry name" value="PAS"/>
    <property type="match status" value="1"/>
</dbReference>
<dbReference type="SUPFAM" id="SSF55785">
    <property type="entry name" value="PYP-like sensor domain (PAS domain)"/>
    <property type="match status" value="1"/>
</dbReference>
<evidence type="ECO:0000256" key="4">
    <source>
        <dbReference type="ARBA" id="ARBA00022679"/>
    </source>
</evidence>
<dbReference type="Gene3D" id="3.30.450.20">
    <property type="entry name" value="PAS domain"/>
    <property type="match status" value="1"/>
</dbReference>
<dbReference type="PRINTS" id="PR00344">
    <property type="entry name" value="BCTRLSENSOR"/>
</dbReference>
<dbReference type="PROSITE" id="PS50112">
    <property type="entry name" value="PAS"/>
    <property type="match status" value="1"/>
</dbReference>
<keyword evidence="10" id="KW-1185">Reference proteome</keyword>
<dbReference type="InterPro" id="IPR003594">
    <property type="entry name" value="HATPase_dom"/>
</dbReference>
<keyword evidence="4" id="KW-0808">Transferase</keyword>
<dbReference type="Pfam" id="PF00512">
    <property type="entry name" value="HisKA"/>
    <property type="match status" value="1"/>
</dbReference>
<dbReference type="InterPro" id="IPR004358">
    <property type="entry name" value="Sig_transdc_His_kin-like_C"/>
</dbReference>